<protein>
    <recommendedName>
        <fullName evidence="6">Jacalin-type lectin domain-containing protein</fullName>
    </recommendedName>
</protein>
<accession>A0A1U7IXX3</accession>
<dbReference type="Proteomes" id="UP000185557">
    <property type="component" value="Unassembled WGS sequence"/>
</dbReference>
<dbReference type="CDD" id="cd09302">
    <property type="entry name" value="Jacalin_like"/>
    <property type="match status" value="1"/>
</dbReference>
<keyword evidence="1" id="KW-0812">Transmembrane</keyword>
<evidence type="ECO:0000259" key="3">
    <source>
        <dbReference type="PROSITE" id="PS51752"/>
    </source>
</evidence>
<dbReference type="Pfam" id="PF01419">
    <property type="entry name" value="Jacalin"/>
    <property type="match status" value="1"/>
</dbReference>
<dbReference type="STRING" id="549789.NIES30_25505"/>
<feature type="domain" description="MACPF" evidence="2">
    <location>
        <begin position="458"/>
        <end position="782"/>
    </location>
</feature>
<reference evidence="4" key="1">
    <citation type="submission" date="2016-11" db="EMBL/GenBank/DDBJ databases">
        <title>Draft Genome Sequences of Nine Cyanobacterial Strains from Diverse Habitats.</title>
        <authorList>
            <person name="Zhu T."/>
            <person name="Hou S."/>
            <person name="Lu X."/>
            <person name="Hess W.R."/>
        </authorList>
    </citation>
    <scope>NUCLEOTIDE SEQUENCE [LARGE SCALE GENOMIC DNA]</scope>
    <source>
        <strain evidence="4">NIES-30</strain>
    </source>
</reference>
<dbReference type="PROSITE" id="PS51752">
    <property type="entry name" value="JACALIN_LECTIN"/>
    <property type="match status" value="1"/>
</dbReference>
<keyword evidence="5" id="KW-1185">Reference proteome</keyword>
<evidence type="ECO:0000313" key="4">
    <source>
        <dbReference type="EMBL" id="OKH43146.1"/>
    </source>
</evidence>
<dbReference type="AlphaFoldDB" id="A0A1U7IXX3"/>
<dbReference type="InterPro" id="IPR020864">
    <property type="entry name" value="MACPF"/>
</dbReference>
<comment type="caution">
    <text evidence="4">The sequence shown here is derived from an EMBL/GenBank/DDBJ whole genome shotgun (WGS) entry which is preliminary data.</text>
</comment>
<dbReference type="PANTHER" id="PTHR47293:SF43">
    <property type="entry name" value="PENTATRICOPEPTIDE REPEAT-CONTAINING PROTEIN DWY1, CHLOROPLASTIC"/>
    <property type="match status" value="1"/>
</dbReference>
<dbReference type="SMART" id="SM00457">
    <property type="entry name" value="MACPF"/>
    <property type="match status" value="1"/>
</dbReference>
<dbReference type="Pfam" id="PF01823">
    <property type="entry name" value="MACPF"/>
    <property type="match status" value="1"/>
</dbReference>
<dbReference type="InterPro" id="IPR036404">
    <property type="entry name" value="Jacalin-like_lectin_dom_sf"/>
</dbReference>
<evidence type="ECO:0000256" key="1">
    <source>
        <dbReference type="SAM" id="Phobius"/>
    </source>
</evidence>
<proteinExistence type="predicted"/>
<feature type="transmembrane region" description="Helical" evidence="1">
    <location>
        <begin position="46"/>
        <end position="66"/>
    </location>
</feature>
<name>A0A1U7IXX3_9CYAN</name>
<dbReference type="PROSITE" id="PS51412">
    <property type="entry name" value="MACPF_2"/>
    <property type="match status" value="1"/>
</dbReference>
<dbReference type="OrthoDB" id="524886at2"/>
<feature type="transmembrane region" description="Helical" evidence="1">
    <location>
        <begin position="7"/>
        <end position="26"/>
    </location>
</feature>
<organism evidence="4 5">
    <name type="scientific">Phormidium tenue NIES-30</name>
    <dbReference type="NCBI Taxonomy" id="549789"/>
    <lineage>
        <taxon>Bacteria</taxon>
        <taxon>Bacillati</taxon>
        <taxon>Cyanobacteriota</taxon>
        <taxon>Cyanophyceae</taxon>
        <taxon>Oscillatoriophycideae</taxon>
        <taxon>Oscillatoriales</taxon>
        <taxon>Oscillatoriaceae</taxon>
        <taxon>Phormidium</taxon>
    </lineage>
</organism>
<dbReference type="EMBL" id="MRCG01000037">
    <property type="protein sequence ID" value="OKH43146.1"/>
    <property type="molecule type" value="Genomic_DNA"/>
</dbReference>
<evidence type="ECO:0000259" key="2">
    <source>
        <dbReference type="PROSITE" id="PS51412"/>
    </source>
</evidence>
<keyword evidence="1" id="KW-1133">Transmembrane helix</keyword>
<evidence type="ECO:0008006" key="6">
    <source>
        <dbReference type="Google" id="ProtNLM"/>
    </source>
</evidence>
<dbReference type="Gene3D" id="2.100.10.30">
    <property type="entry name" value="Jacalin-like lectin domain"/>
    <property type="match status" value="1"/>
</dbReference>
<feature type="domain" description="Jacalin-type lectin" evidence="3">
    <location>
        <begin position="789"/>
        <end position="943"/>
    </location>
</feature>
<sequence length="953" mass="105516">MYKRWRVYSTFLTGFLIGLSYTLILSGLPPSSPDTEVSKAFGLLDWQVLILAFSGIMGGVIYSIVVDGHVEMPRFVSNKGDTFQAGLFGDILLGIAGAFILEALLPSSLMNPNAEQPSSIPLAATGIIGGYGGRAILRFALNRFFKLSGELPKAVDFTTVVESDAEESQTASEPAFQLITQIDNYIRTRATEAEQSVLIQTLTELSGETRRQVFEALVDLRQQAPELALTTEQRQRMITVHEQLLAQEPEKHKSLGEMALLYRDLDPPDYSKALTCLDLVITLRGPLTIGKPWQYELNRAAIRILQASRTTRVPDFSPPVQENIIADLLAIAQIYNLETILQAARERQIPSPVEDWLRLNQAYLTTRNDTRTVSEAVSRVLGLQPTALAMEETQSTTIGSLDVGSTELPLPTPTITSQTVDAATETGESVTDGQKPFAESNLASTTVGEIGFETTFRDPVPNPEGETLEAIFYSLGKCYDILYLDPFDISGTGKDHRVFDFYPGEAEKAEDEGVQFLKPKGTQFTPISSGGHNTSEQTKVLYTEADIQREFGGSISGLVANLFGLFMPFSLSKNYQSLRQERRHEKSIYAFTKAEYLDFRLGLPPVGLKFPPDSWKSLHPNQDFEQAVSLLPVNDDLVAYNTFIQEFGTHIATQVDFGGLVYHKIRLNESTYASVVKRGGNFEAEAAKMFKASFSKDVEKSRFEEIRDHSEELKFCGGNWQGNRDAWFSTVKDDPTPVKLELLPLYKLLTPKFFPKDNQILQKQNLLKEATKQYLEQQSEQPEWELWPSVTAGGGGGEPFADIEVGPHTLETNQQRYQDANVSEIKVWVGACIDGVQLVLDGDALPSSTHGGEGGQLMTYKLNPGEYIRGVEVTTGTMKTVFVTSGPYITSIKFIIEGRSPWIVGHHNSSEAITLDIPENYQAVGFHGRCGKYMDSLGVISIPVKDLSHQLEA</sequence>
<dbReference type="InterPro" id="IPR001229">
    <property type="entry name" value="Jacalin-like_lectin_dom"/>
</dbReference>
<dbReference type="SMART" id="SM00915">
    <property type="entry name" value="Jacalin"/>
    <property type="match status" value="1"/>
</dbReference>
<dbReference type="PANTHER" id="PTHR47293">
    <property type="entry name" value="JACALIN-RELATED LECTIN 3"/>
    <property type="match status" value="1"/>
</dbReference>
<feature type="transmembrane region" description="Helical" evidence="1">
    <location>
        <begin position="87"/>
        <end position="106"/>
    </location>
</feature>
<evidence type="ECO:0000313" key="5">
    <source>
        <dbReference type="Proteomes" id="UP000185557"/>
    </source>
</evidence>
<keyword evidence="1" id="KW-0472">Membrane</keyword>
<gene>
    <name evidence="4" type="ORF">NIES30_25505</name>
</gene>
<dbReference type="SUPFAM" id="SSF51101">
    <property type="entry name" value="Mannose-binding lectins"/>
    <property type="match status" value="1"/>
</dbReference>